<dbReference type="GO" id="GO:0046872">
    <property type="term" value="F:metal ion binding"/>
    <property type="evidence" value="ECO:0007669"/>
    <property type="project" value="UniProtKB-KW"/>
</dbReference>
<keyword evidence="6" id="KW-0408">Iron</keyword>
<dbReference type="Pfam" id="PF13237">
    <property type="entry name" value="Fer4_10"/>
    <property type="match status" value="1"/>
</dbReference>
<dbReference type="PaxDb" id="584708-Apau_1531"/>
<evidence type="ECO:0000256" key="3">
    <source>
        <dbReference type="ARBA" id="ARBA00022723"/>
    </source>
</evidence>
<evidence type="ECO:0000256" key="2">
    <source>
        <dbReference type="ARBA" id="ARBA00022485"/>
    </source>
</evidence>
<keyword evidence="4" id="KW-0677">Repeat</keyword>
<keyword evidence="5" id="KW-0249">Electron transport</keyword>
<evidence type="ECO:0000313" key="9">
    <source>
        <dbReference type="EMBL" id="EFQ23950.1"/>
    </source>
</evidence>
<evidence type="ECO:0000256" key="4">
    <source>
        <dbReference type="ARBA" id="ARBA00022737"/>
    </source>
</evidence>
<dbReference type="PANTHER" id="PTHR43687:SF6">
    <property type="entry name" value="L-ASPARTATE SEMIALDEHYDE SULFURTRANSFERASE IRON-SULFUR SUBUNIT"/>
    <property type="match status" value="1"/>
</dbReference>
<keyword evidence="3" id="KW-0479">Metal-binding</keyword>
<dbReference type="InterPro" id="IPR017900">
    <property type="entry name" value="4Fe4S_Fe_S_CS"/>
</dbReference>
<dbReference type="Gene3D" id="3.30.70.3270">
    <property type="match status" value="1"/>
</dbReference>
<evidence type="ECO:0000256" key="1">
    <source>
        <dbReference type="ARBA" id="ARBA00022448"/>
    </source>
</evidence>
<proteinExistence type="predicted"/>
<accession>E3D144</accession>
<reference evidence="9 10" key="1">
    <citation type="journal article" date="2010" name="Stand. Genomic Sci.">
        <title>Non-contiguous finished genome sequence of Aminomonas paucivorans type strain (GLU-3).</title>
        <authorList>
            <person name="Pitluck S."/>
            <person name="Yasawong M."/>
            <person name="Held B."/>
            <person name="Lapidus A."/>
            <person name="Nolan M."/>
            <person name="Copeland A."/>
            <person name="Lucas S."/>
            <person name="Del Rio T.G."/>
            <person name="Tice H."/>
            <person name="Cheng J.F."/>
            <person name="Chertkov O."/>
            <person name="Goodwin L."/>
            <person name="Tapia R."/>
            <person name="Han C."/>
            <person name="Liolios K."/>
            <person name="Ivanova N."/>
            <person name="Mavromatis K."/>
            <person name="Ovchinnikova G."/>
            <person name="Pati A."/>
            <person name="Chen A."/>
            <person name="Palaniappan K."/>
            <person name="Land M."/>
            <person name="Hauser L."/>
            <person name="Chang Y.J."/>
            <person name="Jeffries C.D."/>
            <person name="Pukall R."/>
            <person name="Spring S."/>
            <person name="Rohde M."/>
            <person name="Sikorski J."/>
            <person name="Goker M."/>
            <person name="Woyke T."/>
            <person name="Bristow J."/>
            <person name="Eisen J.A."/>
            <person name="Markowitz V."/>
            <person name="Hugenholtz P."/>
            <person name="Kyrpides N.C."/>
            <person name="Klenk H.P."/>
        </authorList>
    </citation>
    <scope>NUCLEOTIDE SEQUENCE [LARGE SCALE GENOMIC DNA]</scope>
    <source>
        <strain evidence="9 10">DSM 12260</strain>
    </source>
</reference>
<dbReference type="HOGENOM" id="CLU_067218_4_6_0"/>
<dbReference type="PANTHER" id="PTHR43687">
    <property type="entry name" value="ADENYLYLSULFATE REDUCTASE, BETA SUBUNIT"/>
    <property type="match status" value="1"/>
</dbReference>
<protein>
    <submittedName>
        <fullName evidence="9">4Fe-4S ferredoxin iron-sulfur binding domain protein</fullName>
    </submittedName>
</protein>
<dbReference type="EMBL" id="CM001022">
    <property type="protein sequence ID" value="EFQ23950.1"/>
    <property type="molecule type" value="Genomic_DNA"/>
</dbReference>
<keyword evidence="7" id="KW-0411">Iron-sulfur</keyword>
<dbReference type="Proteomes" id="UP000005096">
    <property type="component" value="Chromosome"/>
</dbReference>
<evidence type="ECO:0000313" key="10">
    <source>
        <dbReference type="Proteomes" id="UP000005096"/>
    </source>
</evidence>
<dbReference type="PROSITE" id="PS51379">
    <property type="entry name" value="4FE4S_FER_2"/>
    <property type="match status" value="2"/>
</dbReference>
<evidence type="ECO:0000256" key="6">
    <source>
        <dbReference type="ARBA" id="ARBA00023004"/>
    </source>
</evidence>
<evidence type="ECO:0000256" key="7">
    <source>
        <dbReference type="ARBA" id="ARBA00023014"/>
    </source>
</evidence>
<organism evidence="9 10">
    <name type="scientific">Aminomonas paucivorans DSM 12260</name>
    <dbReference type="NCBI Taxonomy" id="584708"/>
    <lineage>
        <taxon>Bacteria</taxon>
        <taxon>Thermotogati</taxon>
        <taxon>Synergistota</taxon>
        <taxon>Synergistia</taxon>
        <taxon>Synergistales</taxon>
        <taxon>Synergistaceae</taxon>
        <taxon>Aminomonas</taxon>
    </lineage>
</organism>
<dbReference type="eggNOG" id="COG1143">
    <property type="taxonomic scope" value="Bacteria"/>
</dbReference>
<feature type="domain" description="4Fe-4S ferredoxin-type" evidence="8">
    <location>
        <begin position="88"/>
        <end position="117"/>
    </location>
</feature>
<dbReference type="GO" id="GO:0051539">
    <property type="term" value="F:4 iron, 4 sulfur cluster binding"/>
    <property type="evidence" value="ECO:0007669"/>
    <property type="project" value="UniProtKB-KW"/>
</dbReference>
<dbReference type="InterPro" id="IPR050572">
    <property type="entry name" value="Fe-S_Ferredoxin"/>
</dbReference>
<dbReference type="InterPro" id="IPR017896">
    <property type="entry name" value="4Fe4S_Fe-S-bd"/>
</dbReference>
<keyword evidence="2" id="KW-0004">4Fe-4S</keyword>
<evidence type="ECO:0000256" key="5">
    <source>
        <dbReference type="ARBA" id="ARBA00022982"/>
    </source>
</evidence>
<dbReference type="OrthoDB" id="9803192at2"/>
<dbReference type="RefSeq" id="WP_006301157.1">
    <property type="nucleotide sequence ID" value="NZ_CM001022.1"/>
</dbReference>
<feature type="domain" description="4Fe-4S ferredoxin-type" evidence="8">
    <location>
        <begin position="57"/>
        <end position="86"/>
    </location>
</feature>
<dbReference type="PROSITE" id="PS00198">
    <property type="entry name" value="4FE4S_FER_1"/>
    <property type="match status" value="2"/>
</dbReference>
<keyword evidence="1" id="KW-0813">Transport</keyword>
<dbReference type="STRING" id="584708.Apau_1531"/>
<gene>
    <name evidence="9" type="ORF">Apau_1531</name>
</gene>
<dbReference type="SUPFAM" id="SSF54862">
    <property type="entry name" value="4Fe-4S ferredoxins"/>
    <property type="match status" value="1"/>
</dbReference>
<sequence>MLNRMTVQALRQICAPSATNPFPAKHMPESLCGFLRDVAEGKRSLCPPVEPPEGYRGRIAYDRGKCIGCRLCIKVCPANAIEFVPEEKKIRIHVDRCCFCEQCTEICPVSCLWMTRECLVSGTDRREQVVVDSGPKP</sequence>
<evidence type="ECO:0000259" key="8">
    <source>
        <dbReference type="PROSITE" id="PS51379"/>
    </source>
</evidence>
<name>E3D144_9BACT</name>
<keyword evidence="10" id="KW-1185">Reference proteome</keyword>
<dbReference type="AlphaFoldDB" id="E3D144"/>